<dbReference type="Pfam" id="PF19087">
    <property type="entry name" value="DUF5776"/>
    <property type="match status" value="2"/>
</dbReference>
<dbReference type="Proteomes" id="UP001057481">
    <property type="component" value="Unassembled WGS sequence"/>
</dbReference>
<name>A0ABT0VHL3_9LACO</name>
<dbReference type="InterPro" id="IPR044081">
    <property type="entry name" value="DUF5776"/>
</dbReference>
<organism evidence="4 5">
    <name type="scientific">Periweissella beninensis</name>
    <dbReference type="NCBI Taxonomy" id="504936"/>
    <lineage>
        <taxon>Bacteria</taxon>
        <taxon>Bacillati</taxon>
        <taxon>Bacillota</taxon>
        <taxon>Bacilli</taxon>
        <taxon>Lactobacillales</taxon>
        <taxon>Lactobacillaceae</taxon>
        <taxon>Periweissella</taxon>
    </lineage>
</organism>
<protein>
    <submittedName>
        <fullName evidence="4">Glycoside hydrolase family 73 protein</fullName>
    </submittedName>
</protein>
<dbReference type="Gene3D" id="1.10.530.10">
    <property type="match status" value="1"/>
</dbReference>
<sequence length="295" mass="32315">MAGTLKKTYAYTDTSFKTIKQTLPAGSVIHISSIKWSNGGTPRLYTTEGYYVSANKQIVVAANKNIESYYTFINSTGVINTLTKVGVYSDTNFTRRVKTYRGKTALKISGLAWSNGGTPRFKLSNGTYITTNRHSIFGDDTVTSNFINKYAAAVRTVSKKYGLYGSVQLAQAALESSWGRSSLTTSALNFFGVKGDYNGESVVVATKEYENGKWITIKAAFRKYPNATASFTDNAELLVNGPGFNSNYYAGTWRKNAKTYVDAANALTGTYATDPNYAAKLIQLIKTYNLHALVD</sequence>
<dbReference type="PRINTS" id="PR01002">
    <property type="entry name" value="FLGFLGJ"/>
</dbReference>
<keyword evidence="5" id="KW-1185">Reference proteome</keyword>
<dbReference type="PANTHER" id="PTHR33308:SF9">
    <property type="entry name" value="PEPTIDOGLYCAN HYDROLASE FLGJ"/>
    <property type="match status" value="1"/>
</dbReference>
<dbReference type="EMBL" id="JAGMVS010000039">
    <property type="protein sequence ID" value="MCM2436864.1"/>
    <property type="molecule type" value="Genomic_DNA"/>
</dbReference>
<dbReference type="InterPro" id="IPR051056">
    <property type="entry name" value="Glycosyl_Hydrolase_73"/>
</dbReference>
<evidence type="ECO:0000313" key="5">
    <source>
        <dbReference type="Proteomes" id="UP001057481"/>
    </source>
</evidence>
<dbReference type="Gene3D" id="4.10.80.30">
    <property type="entry name" value="DNA polymerase, domain 6"/>
    <property type="match status" value="1"/>
</dbReference>
<dbReference type="InterPro" id="IPR002901">
    <property type="entry name" value="MGlyc_endo_b_GlcNAc-like_dom"/>
</dbReference>
<accession>A0ABT0VHL3</accession>
<comment type="similarity">
    <text evidence="1">Belongs to the glycosyl hydrolase 73 family.</text>
</comment>
<gene>
    <name evidence="4" type="ORF">KAK10_02815</name>
</gene>
<evidence type="ECO:0000259" key="3">
    <source>
        <dbReference type="SMART" id="SM00047"/>
    </source>
</evidence>
<dbReference type="SMART" id="SM00047">
    <property type="entry name" value="LYZ2"/>
    <property type="match status" value="1"/>
</dbReference>
<feature type="domain" description="Mannosyl-glycoprotein endo-beta-N-acetylglucosamidase-like" evidence="3">
    <location>
        <begin position="139"/>
        <end position="295"/>
    </location>
</feature>
<evidence type="ECO:0000313" key="4">
    <source>
        <dbReference type="EMBL" id="MCM2436864.1"/>
    </source>
</evidence>
<dbReference type="Pfam" id="PF01832">
    <property type="entry name" value="Glucosaminidase"/>
    <property type="match status" value="1"/>
</dbReference>
<evidence type="ECO:0000256" key="2">
    <source>
        <dbReference type="ARBA" id="ARBA00022801"/>
    </source>
</evidence>
<reference evidence="4" key="1">
    <citation type="submission" date="2021-04" db="EMBL/GenBank/DDBJ databases">
        <title>Taxonomic assessment of Weissella genus.</title>
        <authorList>
            <person name="Fanelli F."/>
            <person name="Chieffi D."/>
            <person name="Dell'Aquila A."/>
            <person name="Gyu-Sung C."/>
            <person name="Franz C.M.A.P."/>
            <person name="Fusco V."/>
        </authorList>
    </citation>
    <scope>NUCLEOTIDE SEQUENCE</scope>
    <source>
        <strain evidence="4">LMG 25373</strain>
    </source>
</reference>
<dbReference type="GO" id="GO:0016787">
    <property type="term" value="F:hydrolase activity"/>
    <property type="evidence" value="ECO:0007669"/>
    <property type="project" value="UniProtKB-KW"/>
</dbReference>
<dbReference type="PANTHER" id="PTHR33308">
    <property type="entry name" value="PEPTIDOGLYCAN HYDROLASE FLGJ"/>
    <property type="match status" value="1"/>
</dbReference>
<keyword evidence="2 4" id="KW-0378">Hydrolase</keyword>
<evidence type="ECO:0000256" key="1">
    <source>
        <dbReference type="ARBA" id="ARBA00010266"/>
    </source>
</evidence>
<comment type="caution">
    <text evidence="4">The sequence shown here is derived from an EMBL/GenBank/DDBJ whole genome shotgun (WGS) entry which is preliminary data.</text>
</comment>
<proteinExistence type="inferred from homology"/>